<keyword evidence="3" id="KW-1185">Reference proteome</keyword>
<evidence type="ECO:0000313" key="3">
    <source>
        <dbReference type="Proteomes" id="UP000478052"/>
    </source>
</evidence>
<organism evidence="2 3">
    <name type="scientific">Aphis craccivora</name>
    <name type="common">Cowpea aphid</name>
    <dbReference type="NCBI Taxonomy" id="307492"/>
    <lineage>
        <taxon>Eukaryota</taxon>
        <taxon>Metazoa</taxon>
        <taxon>Ecdysozoa</taxon>
        <taxon>Arthropoda</taxon>
        <taxon>Hexapoda</taxon>
        <taxon>Insecta</taxon>
        <taxon>Pterygota</taxon>
        <taxon>Neoptera</taxon>
        <taxon>Paraneoptera</taxon>
        <taxon>Hemiptera</taxon>
        <taxon>Sternorrhyncha</taxon>
        <taxon>Aphidomorpha</taxon>
        <taxon>Aphidoidea</taxon>
        <taxon>Aphididae</taxon>
        <taxon>Aphidini</taxon>
        <taxon>Aphis</taxon>
        <taxon>Aphis</taxon>
    </lineage>
</organism>
<dbReference type="AlphaFoldDB" id="A0A6G0Y5M1"/>
<comment type="caution">
    <text evidence="2">The sequence shown here is derived from an EMBL/GenBank/DDBJ whole genome shotgun (WGS) entry which is preliminary data.</text>
</comment>
<dbReference type="PROSITE" id="PS51788">
    <property type="entry name" value="CULT"/>
    <property type="match status" value="1"/>
</dbReference>
<protein>
    <submittedName>
        <fullName evidence="2">Protein cereblon-like</fullName>
    </submittedName>
</protein>
<dbReference type="Gene3D" id="2.170.150.20">
    <property type="entry name" value="Peptide methionine sulfoxide reductase"/>
    <property type="match status" value="1"/>
</dbReference>
<accession>A0A6G0Y5M1</accession>
<dbReference type="EMBL" id="VUJU01005998">
    <property type="protein sequence ID" value="KAF0749711.1"/>
    <property type="molecule type" value="Genomic_DNA"/>
</dbReference>
<dbReference type="InterPro" id="IPR046336">
    <property type="entry name" value="Lon_prtase_N_sf"/>
</dbReference>
<proteinExistence type="predicted"/>
<feature type="domain" description="CULT" evidence="1">
    <location>
        <begin position="241"/>
        <end position="355"/>
    </location>
</feature>
<sequence>MYSEHSLGGELINFAGSKNYKSVIISTVPLLLIKLNVMPGEIASIIANSIDIKFMLEYAMNRNYPFGIVHKINEDMPTYGILVAIHNHSSIKESIETKSYEVQIRGLQLFKIHNIKPFPDRNNQTLALSRIEIIPIETSNHPYNELCLHPNKYNSSIKLSQENVWKSQWPPWVYKQFDDHELASHIFKKVRILYKDIKFSNIPMTKLGIFTHEEVNELLGIGSTNLRLELELAYFNKHQSMQKLKCSGVYCGVPISNMSHVLPISPKGIEDSYFGSWGALRTLITVTHLEDNLKVIKSTNVMSEDFWLLGYKNSIIFCSNCGSYLGWFFSVKDNLLSSSPRSFYGLSVDSVTPIDNHILPLVTSYDELPYHKEDSRGIIFKAINDTDIVVRTEKQIKLQ</sequence>
<feature type="non-terminal residue" evidence="2">
    <location>
        <position position="399"/>
    </location>
</feature>
<evidence type="ECO:0000259" key="1">
    <source>
        <dbReference type="PROSITE" id="PS51788"/>
    </source>
</evidence>
<dbReference type="Gene3D" id="2.30.130.40">
    <property type="entry name" value="LON domain-like"/>
    <property type="match status" value="1"/>
</dbReference>
<dbReference type="OrthoDB" id="6582406at2759"/>
<dbReference type="Proteomes" id="UP000478052">
    <property type="component" value="Unassembled WGS sequence"/>
</dbReference>
<gene>
    <name evidence="2" type="ORF">FWK35_00013543</name>
</gene>
<evidence type="ECO:0000313" key="2">
    <source>
        <dbReference type="EMBL" id="KAF0749711.1"/>
    </source>
</evidence>
<name>A0A6G0Y5M1_APHCR</name>
<reference evidence="2 3" key="1">
    <citation type="submission" date="2019-08" db="EMBL/GenBank/DDBJ databases">
        <title>Whole genome of Aphis craccivora.</title>
        <authorList>
            <person name="Voronova N.V."/>
            <person name="Shulinski R.S."/>
            <person name="Bandarenka Y.V."/>
            <person name="Zhorov D.G."/>
            <person name="Warner D."/>
        </authorList>
    </citation>
    <scope>NUCLEOTIDE SEQUENCE [LARGE SCALE GENOMIC DNA]</scope>
    <source>
        <strain evidence="2">180601</strain>
        <tissue evidence="2">Whole Body</tissue>
    </source>
</reference>
<dbReference type="InterPro" id="IPR034750">
    <property type="entry name" value="CULT"/>
</dbReference>